<dbReference type="RefSeq" id="WP_350351887.1">
    <property type="nucleotide sequence ID" value="NZ_CP158357.1"/>
</dbReference>
<gene>
    <name evidence="1" type="ORF">ABS642_00810</name>
</gene>
<proteinExistence type="predicted"/>
<name>A0AAU7VYR1_9MICO</name>
<dbReference type="EMBL" id="CP158357">
    <property type="protein sequence ID" value="XBX78661.1"/>
    <property type="molecule type" value="Genomic_DNA"/>
</dbReference>
<dbReference type="AlphaFoldDB" id="A0AAU7VYR1"/>
<organism evidence="1">
    <name type="scientific">Microbacterium sp. A8/3-1</name>
    <dbReference type="NCBI Taxonomy" id="3160749"/>
    <lineage>
        <taxon>Bacteria</taxon>
        <taxon>Bacillati</taxon>
        <taxon>Actinomycetota</taxon>
        <taxon>Actinomycetes</taxon>
        <taxon>Micrococcales</taxon>
        <taxon>Microbacteriaceae</taxon>
        <taxon>Microbacterium</taxon>
    </lineage>
</organism>
<protein>
    <submittedName>
        <fullName evidence="1">Uncharacterized protein</fullName>
    </submittedName>
</protein>
<accession>A0AAU7VYR1</accession>
<evidence type="ECO:0000313" key="1">
    <source>
        <dbReference type="EMBL" id="XBX78661.1"/>
    </source>
</evidence>
<reference evidence="1" key="1">
    <citation type="submission" date="2024-06" db="EMBL/GenBank/DDBJ databases">
        <title>Draft genome sequence of Microbacterium sp. strain A8/3-1, isolated from Oxytropis tragacanthoides Fisch. ex DC. Root nodules in the Altai region of Russia.</title>
        <authorList>
            <person name="Sazanova A."/>
            <person name="Guro P."/>
            <person name="Kuznetsova I."/>
            <person name="Belimov A."/>
            <person name="Safronova V."/>
        </authorList>
    </citation>
    <scope>NUCLEOTIDE SEQUENCE</scope>
    <source>
        <strain evidence="1">A8/3-1</strain>
    </source>
</reference>
<sequence length="48" mass="5478">MILPPNYRAEMTFDEARDGYLEDGLPRDDAEVYARVLTSPPIENLPII</sequence>